<dbReference type="InterPro" id="IPR005325">
    <property type="entry name" value="DUF308_memb"/>
</dbReference>
<feature type="transmembrane region" description="Helical" evidence="1">
    <location>
        <begin position="20"/>
        <end position="38"/>
    </location>
</feature>
<dbReference type="InterPro" id="IPR029058">
    <property type="entry name" value="AB_hydrolase_fold"/>
</dbReference>
<feature type="transmembrane region" description="Helical" evidence="1">
    <location>
        <begin position="44"/>
        <end position="65"/>
    </location>
</feature>
<dbReference type="Proteomes" id="UP000661894">
    <property type="component" value="Unassembled WGS sequence"/>
</dbReference>
<feature type="transmembrane region" description="Helical" evidence="1">
    <location>
        <begin position="72"/>
        <end position="92"/>
    </location>
</feature>
<dbReference type="Pfam" id="PF03583">
    <property type="entry name" value="LIP"/>
    <property type="match status" value="1"/>
</dbReference>
<protein>
    <submittedName>
        <fullName evidence="2">DUF308 domain-containing protein</fullName>
    </submittedName>
</protein>
<proteinExistence type="predicted"/>
<dbReference type="SUPFAM" id="SSF53474">
    <property type="entry name" value="alpha/beta-Hydrolases"/>
    <property type="match status" value="1"/>
</dbReference>
<keyword evidence="1" id="KW-0812">Transmembrane</keyword>
<feature type="transmembrane region" description="Helical" evidence="1">
    <location>
        <begin position="98"/>
        <end position="117"/>
    </location>
</feature>
<feature type="transmembrane region" description="Helical" evidence="1">
    <location>
        <begin position="154"/>
        <end position="176"/>
    </location>
</feature>
<dbReference type="Gene3D" id="3.40.50.1820">
    <property type="entry name" value="alpha/beta hydrolase"/>
    <property type="match status" value="2"/>
</dbReference>
<comment type="caution">
    <text evidence="2">The sequence shown here is derived from an EMBL/GenBank/DDBJ whole genome shotgun (WGS) entry which is preliminary data.</text>
</comment>
<reference evidence="2 3" key="1">
    <citation type="submission" date="2020-08" db="EMBL/GenBank/DDBJ databases">
        <title>A Genomic Blueprint of the Chicken Gut Microbiome.</title>
        <authorList>
            <person name="Gilroy R."/>
            <person name="Ravi A."/>
            <person name="Getino M."/>
            <person name="Pursley I."/>
            <person name="Horton D.L."/>
            <person name="Alikhan N.-F."/>
            <person name="Baker D."/>
            <person name="Gharbi K."/>
            <person name="Hall N."/>
            <person name="Watson M."/>
            <person name="Adriaenssens E.M."/>
            <person name="Foster-Nyarko E."/>
            <person name="Jarju S."/>
            <person name="Secka A."/>
            <person name="Antonio M."/>
            <person name="Oren A."/>
            <person name="Chaudhuri R."/>
            <person name="La Ragione R.M."/>
            <person name="Hildebrand F."/>
            <person name="Pallen M.J."/>
        </authorList>
    </citation>
    <scope>NUCLEOTIDE SEQUENCE [LARGE SCALE GENOMIC DNA]</scope>
    <source>
        <strain evidence="2 3">Sa1BUA1</strain>
    </source>
</reference>
<dbReference type="Pfam" id="PF03729">
    <property type="entry name" value="DUF308"/>
    <property type="match status" value="2"/>
</dbReference>
<evidence type="ECO:0000313" key="2">
    <source>
        <dbReference type="EMBL" id="MBD8063593.1"/>
    </source>
</evidence>
<name>A0ABR8Z5I4_9MICO</name>
<gene>
    <name evidence="2" type="ORF">H9624_14820</name>
</gene>
<evidence type="ECO:0000256" key="1">
    <source>
        <dbReference type="SAM" id="Phobius"/>
    </source>
</evidence>
<dbReference type="InterPro" id="IPR005152">
    <property type="entry name" value="Lipase_secreted"/>
</dbReference>
<dbReference type="RefSeq" id="WP_251840692.1">
    <property type="nucleotide sequence ID" value="NZ_JACSPO010000013.1"/>
</dbReference>
<dbReference type="PANTHER" id="PTHR34853:SF1">
    <property type="entry name" value="LIPASE 5"/>
    <property type="match status" value="1"/>
</dbReference>
<dbReference type="EMBL" id="JACSPO010000013">
    <property type="protein sequence ID" value="MBD8063593.1"/>
    <property type="molecule type" value="Genomic_DNA"/>
</dbReference>
<feature type="transmembrane region" description="Helical" evidence="1">
    <location>
        <begin position="129"/>
        <end position="148"/>
    </location>
</feature>
<keyword evidence="1" id="KW-1133">Transmembrane helix</keyword>
<accession>A0ABR8Z5I4</accession>
<organism evidence="2 3">
    <name type="scientific">Oceanitalea stevensii</name>
    <dbReference type="NCBI Taxonomy" id="2763072"/>
    <lineage>
        <taxon>Bacteria</taxon>
        <taxon>Bacillati</taxon>
        <taxon>Actinomycetota</taxon>
        <taxon>Actinomycetes</taxon>
        <taxon>Micrococcales</taxon>
        <taxon>Bogoriellaceae</taxon>
        <taxon>Georgenia</taxon>
    </lineage>
</organism>
<feature type="transmembrane region" description="Helical" evidence="1">
    <location>
        <begin position="188"/>
        <end position="208"/>
    </location>
</feature>
<evidence type="ECO:0000313" key="3">
    <source>
        <dbReference type="Proteomes" id="UP000661894"/>
    </source>
</evidence>
<sequence length="576" mass="58869">MSSRPVLRRAARALDRVPRWGRLLLAVAVTALGVLTVLRPTSSLGALALLLGAGLVLQGVVELVGASPGDRARAAAAAGGWVLAGVVVLLLPGLTVRVLAVVVAVALLVHGVLLLVSALRRGRAGADRLTDGAFGLASVVLGLLALLWPDITSLATAVALGARLVMSGVALAWSGTRRAPRRRPRMRAVAALTAVAVAAGAALLSGTLREGSTVTDDFYAAPRDVPDEPGRLVRAEDLTRDVPEGARGWRVLYTTTRGDGEPALASGLVVVPEGEGPWPVVDWHHGTTGVAEHCAPSLSAEPFASGALLVLPEVLASGWALVATDYIGLGTRGPHPYLVGPDSAHAALDAVRAARELVDLDDRTVAWGHSQGGGAALWSGVLQEEYAPDVELAGVAALAPASDLRGLVGSLEGVTGGSVLASYVAAAYAAEYDDVTWRQYVRPGAEPVLRQMAGRCLEPPGVLVSVLTALALAGEPTLLAADPASGPFGARLAQNEPPPPAAPVLLAQGGADTLITPAVQDGYVGRLCARGATVDHRTYGGRDHLSLVAADSPLVPELLAWTAERFAGAPAAPGCD</sequence>
<dbReference type="PANTHER" id="PTHR34853">
    <property type="match status" value="1"/>
</dbReference>
<keyword evidence="1" id="KW-0472">Membrane</keyword>
<keyword evidence="3" id="KW-1185">Reference proteome</keyword>